<dbReference type="InterPro" id="IPR001650">
    <property type="entry name" value="Helicase_C-like"/>
</dbReference>
<keyword evidence="5 13" id="KW-0378">Hydrolase</keyword>
<dbReference type="AlphaFoldDB" id="A0A4Z0WL10"/>
<keyword evidence="3 13" id="KW-0547">Nucleotide-binding</keyword>
<evidence type="ECO:0000313" key="18">
    <source>
        <dbReference type="Proteomes" id="UP000297475"/>
    </source>
</evidence>
<evidence type="ECO:0000256" key="3">
    <source>
        <dbReference type="ARBA" id="ARBA00022741"/>
    </source>
</evidence>
<dbReference type="InterPro" id="IPR048635">
    <property type="entry name" value="MFD_D3"/>
</dbReference>
<feature type="region of interest" description="Disordered" evidence="14">
    <location>
        <begin position="1"/>
        <end position="38"/>
    </location>
</feature>
<evidence type="ECO:0000256" key="11">
    <source>
        <dbReference type="ARBA" id="ARBA00061399"/>
    </source>
</evidence>
<evidence type="ECO:0000259" key="16">
    <source>
        <dbReference type="PROSITE" id="PS51194"/>
    </source>
</evidence>
<accession>A0A4Z0WL10</accession>
<dbReference type="Proteomes" id="UP000297475">
    <property type="component" value="Unassembled WGS sequence"/>
</dbReference>
<dbReference type="FunFam" id="3.40.50.300:FF:000300">
    <property type="entry name" value="Transcription-repair-coupling factor"/>
    <property type="match status" value="1"/>
</dbReference>
<comment type="caution">
    <text evidence="17">The sequence shown here is derived from an EMBL/GenBank/DDBJ whole genome shotgun (WGS) entry which is preliminary data.</text>
</comment>
<dbReference type="InterPro" id="IPR005118">
    <property type="entry name" value="TRCF_C"/>
</dbReference>
<dbReference type="EC" id="3.6.4.-" evidence="13"/>
<dbReference type="PROSITE" id="PS51192">
    <property type="entry name" value="HELICASE_ATP_BIND_1"/>
    <property type="match status" value="1"/>
</dbReference>
<dbReference type="GO" id="GO:0003684">
    <property type="term" value="F:damaged DNA binding"/>
    <property type="evidence" value="ECO:0007669"/>
    <property type="project" value="InterPro"/>
</dbReference>
<comment type="similarity">
    <text evidence="10 13">In the N-terminal section; belongs to the UvrB family.</text>
</comment>
<dbReference type="Gene3D" id="3.30.2060.10">
    <property type="entry name" value="Penicillin-binding protein 1b domain"/>
    <property type="match status" value="1"/>
</dbReference>
<dbReference type="InterPro" id="IPR041471">
    <property type="entry name" value="UvrB_inter"/>
</dbReference>
<feature type="domain" description="Helicase ATP-binding" evidence="15">
    <location>
        <begin position="640"/>
        <end position="801"/>
    </location>
</feature>
<feature type="compositionally biased region" description="Polar residues" evidence="14">
    <location>
        <begin position="1"/>
        <end position="12"/>
    </location>
</feature>
<sequence length="1173" mass="131630">MTATTGDTVSVSTPTPCLAPLPAPELPTRAGDRRHLGNLPPGADGWALAGLIQNHPGQVVVIGGNTTELERLQRDTRIFLDRDQPEARWLPDWEILPYDTFSPHQDIISDRISILYELQQAAATPAPVFATLSTVLHRFVPTDYVQRWTLRLQVGDRLDLGTFSHRLQEAGYEHASTVTDHGQYTLRGGLVDIFPMGADAPLRIELFDDNIESIRLFDPDTQRTRRPVERFELLPGREFPLTDAGIARFRETFRAEFDVDPRQCPLYQDISDGLAPAGIEYYLDLFFEQLHAFFDYLPDNTLLVFQGDLQEEARHFLADVAQRYENRRHDISRPLLPPHRIYLREDELFAQFKRFPQIHLSTAPASGSGAVNADFAIPQPYPIDHRAARPLQAVQAMLDSTDARVLFCAETPGRRESLLDLLNDTGIRPVQLDSVHDFLAGQQHLAITVAPLSQGIEHPNAGLRLVSETQLFGEQHVSATRRRAEKASLDQADLAIRNLAELKPGQPVVHLDHGVGRYQGLETLQVDGQANEFLKLTYASDANLYVPVTSLHLISRYAGGEESTAPLHRLGSERWSTTRRKAAEKIRDTAAELLDVYARREAREGHAFPPVGEDYRRFAAEFPFEETDDQLVAINAVIQDMTRAQPMDRLICGDVGFGKTEVAMRAAFIAAHSGKQVAILVPTTLLAQQHHESFVDRFANWPLRVEVLSRFRTGKETDRVLQGLENGQVDIIVATHKLLSRGVKFKDLGLLIVDEEHRFGVQQKERIKALRANVDILALTATPIPRTLNMAMSSIRDLSIIATPPARRLSVKTFVREQDQPLIREAIYREILRGGQVYFLHNEVQSIERVADEIRAAIPEARVAIGHGQMRERDLEKVMSDFFHKRHNVLVCTTIIETGIDIPSANTIIINRADKFGLAQLHQLRGRVGRSHHQAYAYLLTPPWKALSGDAKKRLEAISEAQDLGAGFMLATHDLEIRGAGELLGEEQSGHIESIGFSLYMEMLDQAVQALKAGREPDINLADQSHVEVNLHVPTLIPEAYLPDINTRLTLYKRIASAPDDEALRELKVEMIDRFGLLPEPLNNLFRVTRLRHRLEAMGIDKLTCNADGGVVEFSGQTQVNPFTIVQLVQQQPATYQMRQGDRLGFREVSATAEERFAVVDALLDRLSQDLQA</sequence>
<dbReference type="InterPro" id="IPR036101">
    <property type="entry name" value="CarD-like/TRCF_RID_sf"/>
</dbReference>
<evidence type="ECO:0000256" key="10">
    <source>
        <dbReference type="ARBA" id="ARBA00061104"/>
    </source>
</evidence>
<dbReference type="InterPro" id="IPR003711">
    <property type="entry name" value="CarD-like/TRCF_RID"/>
</dbReference>
<reference evidence="17 18" key="1">
    <citation type="submission" date="2019-04" db="EMBL/GenBank/DDBJ databases">
        <title>Natronospirillum operosus gen. nov., sp. nov., a haloalkaliphilic satellite isolated from decaying biomass of laboratory culture of cyanobacterium Geitlerinema sp. and proposal of Natronospirillaceae fam. nov. and Saccharospirillaceae fam. nov.</title>
        <authorList>
            <person name="Kevbrin V."/>
            <person name="Boltyanskaya Y."/>
            <person name="Koziaeva V."/>
            <person name="Grouzdev D.S."/>
            <person name="Park M."/>
            <person name="Cho J."/>
        </authorList>
    </citation>
    <scope>NUCLEOTIDE SEQUENCE [LARGE SCALE GENOMIC DNA]</scope>
    <source>
        <strain evidence="17 18">G-116</strain>
    </source>
</reference>
<feature type="domain" description="Helicase C-terminal" evidence="16">
    <location>
        <begin position="822"/>
        <end position="978"/>
    </location>
</feature>
<dbReference type="Gene3D" id="3.90.1150.50">
    <property type="entry name" value="Transcription-repair-coupling factor, D7 domain"/>
    <property type="match status" value="1"/>
</dbReference>
<evidence type="ECO:0000256" key="6">
    <source>
        <dbReference type="ARBA" id="ARBA00022806"/>
    </source>
</evidence>
<dbReference type="OrthoDB" id="9804325at2"/>
<dbReference type="FunFam" id="3.40.50.300:FF:000546">
    <property type="entry name" value="Transcription-repair-coupling factor"/>
    <property type="match status" value="1"/>
</dbReference>
<comment type="subcellular location">
    <subcellularLocation>
        <location evidence="1 13">Cytoplasm</location>
    </subcellularLocation>
</comment>
<dbReference type="SMART" id="SM00490">
    <property type="entry name" value="HELICc"/>
    <property type="match status" value="1"/>
</dbReference>
<name>A0A4Z0WL10_9GAMM</name>
<dbReference type="SMART" id="SM01058">
    <property type="entry name" value="CarD_TRCF"/>
    <property type="match status" value="1"/>
</dbReference>
<evidence type="ECO:0000256" key="4">
    <source>
        <dbReference type="ARBA" id="ARBA00022763"/>
    </source>
</evidence>
<dbReference type="Pfam" id="PF02559">
    <property type="entry name" value="CarD_TRCF_RID"/>
    <property type="match status" value="1"/>
</dbReference>
<evidence type="ECO:0000256" key="5">
    <source>
        <dbReference type="ARBA" id="ARBA00022801"/>
    </source>
</evidence>
<dbReference type="GO" id="GO:0003678">
    <property type="term" value="F:DNA helicase activity"/>
    <property type="evidence" value="ECO:0007669"/>
    <property type="project" value="TreeGrafter"/>
</dbReference>
<dbReference type="GO" id="GO:0016787">
    <property type="term" value="F:hydrolase activity"/>
    <property type="evidence" value="ECO:0007669"/>
    <property type="project" value="UniProtKB-KW"/>
</dbReference>
<organism evidence="17 18">
    <name type="scientific">Natronospirillum operosum</name>
    <dbReference type="NCBI Taxonomy" id="2759953"/>
    <lineage>
        <taxon>Bacteria</taxon>
        <taxon>Pseudomonadati</taxon>
        <taxon>Pseudomonadota</taxon>
        <taxon>Gammaproteobacteria</taxon>
        <taxon>Oceanospirillales</taxon>
        <taxon>Natronospirillaceae</taxon>
        <taxon>Natronospirillum</taxon>
    </lineage>
</organism>
<proteinExistence type="inferred from homology"/>
<dbReference type="CDD" id="cd17991">
    <property type="entry name" value="DEXHc_TRCF"/>
    <property type="match status" value="1"/>
</dbReference>
<protein>
    <recommendedName>
        <fullName evidence="12 13">Transcription-repair-coupling factor</fullName>
        <shortName evidence="13">TRCF</shortName>
        <ecNumber evidence="13">3.6.4.-</ecNumber>
    </recommendedName>
</protein>
<dbReference type="GO" id="GO:0006355">
    <property type="term" value="P:regulation of DNA-templated transcription"/>
    <property type="evidence" value="ECO:0007669"/>
    <property type="project" value="UniProtKB-UniRule"/>
</dbReference>
<dbReference type="SMART" id="SM00487">
    <property type="entry name" value="DEXDc"/>
    <property type="match status" value="1"/>
</dbReference>
<dbReference type="SUPFAM" id="SSF143517">
    <property type="entry name" value="TRCF domain-like"/>
    <property type="match status" value="1"/>
</dbReference>
<dbReference type="InterPro" id="IPR027417">
    <property type="entry name" value="P-loop_NTPase"/>
</dbReference>
<keyword evidence="8 13" id="KW-0238">DNA-binding</keyword>
<dbReference type="PROSITE" id="PS51194">
    <property type="entry name" value="HELICASE_CTER"/>
    <property type="match status" value="1"/>
</dbReference>
<dbReference type="EMBL" id="SRMF01000001">
    <property type="protein sequence ID" value="TGG95915.1"/>
    <property type="molecule type" value="Genomic_DNA"/>
</dbReference>
<dbReference type="SUPFAM" id="SSF52540">
    <property type="entry name" value="P-loop containing nucleoside triphosphate hydrolases"/>
    <property type="match status" value="4"/>
</dbReference>
<gene>
    <name evidence="13" type="primary">mfd</name>
    <name evidence="17" type="ORF">E4656_05820</name>
</gene>
<dbReference type="Pfam" id="PF03461">
    <property type="entry name" value="TRCF"/>
    <property type="match status" value="1"/>
</dbReference>
<keyword evidence="9 13" id="KW-0234">DNA repair</keyword>
<dbReference type="SMART" id="SM00982">
    <property type="entry name" value="TRCF"/>
    <property type="match status" value="1"/>
</dbReference>
<evidence type="ECO:0000259" key="15">
    <source>
        <dbReference type="PROSITE" id="PS51192"/>
    </source>
</evidence>
<keyword evidence="18" id="KW-1185">Reference proteome</keyword>
<evidence type="ECO:0000256" key="1">
    <source>
        <dbReference type="ARBA" id="ARBA00004496"/>
    </source>
</evidence>
<dbReference type="Pfam" id="PF17757">
    <property type="entry name" value="UvrB_inter"/>
    <property type="match status" value="1"/>
</dbReference>
<evidence type="ECO:0000256" key="13">
    <source>
        <dbReference type="HAMAP-Rule" id="MF_00969"/>
    </source>
</evidence>
<dbReference type="InterPro" id="IPR047112">
    <property type="entry name" value="RecG/Mfd"/>
</dbReference>
<dbReference type="Gene3D" id="3.40.50.11140">
    <property type="match status" value="1"/>
</dbReference>
<dbReference type="InterPro" id="IPR037235">
    <property type="entry name" value="TRCF-like_C_D7"/>
</dbReference>
<dbReference type="NCBIfam" id="NF007966">
    <property type="entry name" value="PRK10689.1"/>
    <property type="match status" value="1"/>
</dbReference>
<evidence type="ECO:0000313" key="17">
    <source>
        <dbReference type="EMBL" id="TGG95915.1"/>
    </source>
</evidence>
<dbReference type="Pfam" id="PF00271">
    <property type="entry name" value="Helicase_C"/>
    <property type="match status" value="1"/>
</dbReference>
<comment type="function">
    <text evidence="13">Couples transcription and DNA repair by recognizing RNA polymerase (RNAP) stalled at DNA lesions. Mediates ATP-dependent release of RNAP and its truncated transcript from the DNA, and recruitment of nucleotide excision repair machinery to the damaged site.</text>
</comment>
<dbReference type="PANTHER" id="PTHR47964">
    <property type="entry name" value="ATP-DEPENDENT DNA HELICASE HOMOLOG RECG, CHLOROPLASTIC"/>
    <property type="match status" value="1"/>
</dbReference>
<evidence type="ECO:0000256" key="2">
    <source>
        <dbReference type="ARBA" id="ARBA00022490"/>
    </source>
</evidence>
<dbReference type="Gene3D" id="3.40.50.11180">
    <property type="match status" value="1"/>
</dbReference>
<keyword evidence="6" id="KW-0347">Helicase</keyword>
<dbReference type="CDD" id="cd18810">
    <property type="entry name" value="SF2_C_TRCF"/>
    <property type="match status" value="1"/>
</dbReference>
<dbReference type="HAMAP" id="MF_00969">
    <property type="entry name" value="TRCF"/>
    <property type="match status" value="1"/>
</dbReference>
<dbReference type="SUPFAM" id="SSF141259">
    <property type="entry name" value="CarD-like"/>
    <property type="match status" value="1"/>
</dbReference>
<dbReference type="GO" id="GO:0005737">
    <property type="term" value="C:cytoplasm"/>
    <property type="evidence" value="ECO:0007669"/>
    <property type="project" value="UniProtKB-SubCell"/>
</dbReference>
<dbReference type="Pfam" id="PF21132">
    <property type="entry name" value="MFD_D3"/>
    <property type="match status" value="1"/>
</dbReference>
<keyword evidence="4 13" id="KW-0227">DNA damage</keyword>
<dbReference type="Gene3D" id="3.40.50.300">
    <property type="entry name" value="P-loop containing nucleotide triphosphate hydrolases"/>
    <property type="match status" value="2"/>
</dbReference>
<dbReference type="InterPro" id="IPR011545">
    <property type="entry name" value="DEAD/DEAH_box_helicase_dom"/>
</dbReference>
<dbReference type="InterPro" id="IPR014001">
    <property type="entry name" value="Helicase_ATP-bd"/>
</dbReference>
<keyword evidence="2 13" id="KW-0963">Cytoplasm</keyword>
<dbReference type="GO" id="GO:0005524">
    <property type="term" value="F:ATP binding"/>
    <property type="evidence" value="ECO:0007669"/>
    <property type="project" value="UniProtKB-UniRule"/>
</dbReference>
<dbReference type="InterPro" id="IPR004576">
    <property type="entry name" value="Mfd"/>
</dbReference>
<evidence type="ECO:0000256" key="12">
    <source>
        <dbReference type="ARBA" id="ARBA00070128"/>
    </source>
</evidence>
<dbReference type="PANTHER" id="PTHR47964:SF1">
    <property type="entry name" value="ATP-DEPENDENT DNA HELICASE HOMOLOG RECG, CHLOROPLASTIC"/>
    <property type="match status" value="1"/>
</dbReference>
<dbReference type="Gene3D" id="2.40.10.170">
    <property type="match status" value="1"/>
</dbReference>
<comment type="similarity">
    <text evidence="11 13">In the C-terminal section; belongs to the helicase family. RecG subfamily.</text>
</comment>
<evidence type="ECO:0000256" key="8">
    <source>
        <dbReference type="ARBA" id="ARBA00023125"/>
    </source>
</evidence>
<evidence type="ECO:0000256" key="7">
    <source>
        <dbReference type="ARBA" id="ARBA00022840"/>
    </source>
</evidence>
<dbReference type="GO" id="GO:0000716">
    <property type="term" value="P:transcription-coupled nucleotide-excision repair, DNA damage recognition"/>
    <property type="evidence" value="ECO:0007669"/>
    <property type="project" value="UniProtKB-UniRule"/>
</dbReference>
<evidence type="ECO:0000256" key="9">
    <source>
        <dbReference type="ARBA" id="ARBA00023204"/>
    </source>
</evidence>
<evidence type="ECO:0000256" key="14">
    <source>
        <dbReference type="SAM" id="MobiDB-lite"/>
    </source>
</evidence>
<keyword evidence="7 13" id="KW-0067">ATP-binding</keyword>
<dbReference type="Pfam" id="PF00270">
    <property type="entry name" value="DEAD"/>
    <property type="match status" value="1"/>
</dbReference>
<dbReference type="NCBIfam" id="TIGR00580">
    <property type="entry name" value="mfd"/>
    <property type="match status" value="1"/>
</dbReference>